<evidence type="ECO:0000313" key="3">
    <source>
        <dbReference type="Proteomes" id="UP000182412"/>
    </source>
</evidence>
<dbReference type="CDD" id="cd00093">
    <property type="entry name" value="HTH_XRE"/>
    <property type="match status" value="1"/>
</dbReference>
<dbReference type="PROSITE" id="PS50943">
    <property type="entry name" value="HTH_CROC1"/>
    <property type="match status" value="1"/>
</dbReference>
<dbReference type="InterPro" id="IPR001387">
    <property type="entry name" value="Cro/C1-type_HTH"/>
</dbReference>
<dbReference type="Gene3D" id="1.10.260.40">
    <property type="entry name" value="lambda repressor-like DNA-binding domains"/>
    <property type="match status" value="1"/>
</dbReference>
<evidence type="ECO:0000313" key="2">
    <source>
        <dbReference type="EMBL" id="SDO85330.1"/>
    </source>
</evidence>
<dbReference type="Proteomes" id="UP000182412">
    <property type="component" value="Unassembled WGS sequence"/>
</dbReference>
<dbReference type="InterPro" id="IPR010982">
    <property type="entry name" value="Lambda_DNA-bd_dom_sf"/>
</dbReference>
<evidence type="ECO:0000259" key="1">
    <source>
        <dbReference type="PROSITE" id="PS50943"/>
    </source>
</evidence>
<dbReference type="OrthoDB" id="9801008at2"/>
<dbReference type="SUPFAM" id="SSF47413">
    <property type="entry name" value="lambda repressor-like DNA-binding domains"/>
    <property type="match status" value="1"/>
</dbReference>
<organism evidence="2 3">
    <name type="scientific">Selenomonas ruminantium</name>
    <dbReference type="NCBI Taxonomy" id="971"/>
    <lineage>
        <taxon>Bacteria</taxon>
        <taxon>Bacillati</taxon>
        <taxon>Bacillota</taxon>
        <taxon>Negativicutes</taxon>
        <taxon>Selenomonadales</taxon>
        <taxon>Selenomonadaceae</taxon>
        <taxon>Selenomonas</taxon>
    </lineage>
</organism>
<dbReference type="RefSeq" id="WP_074571062.1">
    <property type="nucleotide sequence ID" value="NZ_FNJQ01000002.1"/>
</dbReference>
<sequence>MNNEDAGTFCERINHLFRRFQSRPGMRGTQKEYRERLGVSEGQLKGWLLGKSEPSFDTLKKIARIEGVSVGWLIGEESPATDNSPAAQLYSRLSRADAQTVAQTEQFLNYLEYQKQVSEGENKGTGT</sequence>
<feature type="domain" description="HTH cro/C1-type" evidence="1">
    <location>
        <begin position="35"/>
        <end position="73"/>
    </location>
</feature>
<dbReference type="Pfam" id="PF01381">
    <property type="entry name" value="HTH_3"/>
    <property type="match status" value="1"/>
</dbReference>
<dbReference type="GO" id="GO:0003677">
    <property type="term" value="F:DNA binding"/>
    <property type="evidence" value="ECO:0007669"/>
    <property type="project" value="InterPro"/>
</dbReference>
<gene>
    <name evidence="2" type="ORF">SAMN05216366_10293</name>
</gene>
<reference evidence="2 3" key="1">
    <citation type="submission" date="2016-10" db="EMBL/GenBank/DDBJ databases">
        <authorList>
            <person name="de Groot N.N."/>
        </authorList>
    </citation>
    <scope>NUCLEOTIDE SEQUENCE [LARGE SCALE GENOMIC DNA]</scope>
    <source>
        <strain evidence="2 3">S137</strain>
    </source>
</reference>
<dbReference type="AlphaFoldDB" id="A0A1H0MYY8"/>
<proteinExistence type="predicted"/>
<protein>
    <submittedName>
        <fullName evidence="2">Transcriptional regulator, contains XRE-family HTH domain</fullName>
    </submittedName>
</protein>
<name>A0A1H0MYY8_SELRU</name>
<accession>A0A1H0MYY8</accession>
<dbReference type="EMBL" id="FNJQ01000002">
    <property type="protein sequence ID" value="SDO85330.1"/>
    <property type="molecule type" value="Genomic_DNA"/>
</dbReference>